<gene>
    <name evidence="8 10" type="primary">rpsT</name>
    <name evidence="10" type="ORF">TGUWTKB_5690</name>
</gene>
<evidence type="ECO:0000256" key="4">
    <source>
        <dbReference type="ARBA" id="ARBA00022884"/>
    </source>
</evidence>
<dbReference type="FunFam" id="1.20.58.110:FF:000001">
    <property type="entry name" value="30S ribosomal protein S20"/>
    <property type="match status" value="1"/>
</dbReference>
<organism evidence="10 11">
    <name type="scientific">Candidatus Tachikawaea gelatinosa</name>
    <dbReference type="NCBI Taxonomy" id="1410383"/>
    <lineage>
        <taxon>Bacteria</taxon>
        <taxon>Pseudomonadati</taxon>
        <taxon>Pseudomonadota</taxon>
        <taxon>Gammaproteobacteria</taxon>
        <taxon>Enterobacterales</taxon>
        <taxon>Enterobacteriaceae</taxon>
        <taxon>Candidatus Tachikawaea</taxon>
    </lineage>
</organism>
<dbReference type="PANTHER" id="PTHR33398">
    <property type="entry name" value="30S RIBOSOMAL PROTEIN S20"/>
    <property type="match status" value="1"/>
</dbReference>
<reference evidence="10 11" key="2">
    <citation type="journal article" date="2014" name="Curr. Biol.">
        <title>Symbiont-Supplemented Maternal Investment Underpinning Host's Ecological Adaptation.</title>
        <authorList>
            <person name="Kaiwa N."/>
            <person name="Hosokawa T."/>
            <person name="Nikoh N."/>
            <person name="Tanahashi M."/>
            <person name="Moriyama M."/>
            <person name="Meng X.Y."/>
            <person name="Maeda T."/>
            <person name="Yamaguchi K."/>
            <person name="Shigenobu S."/>
            <person name="Ito M."/>
            <person name="Fukatsu T."/>
        </authorList>
    </citation>
    <scope>NUCLEOTIDE SEQUENCE [LARGE SCALE GENOMIC DNA]</scope>
    <source>
        <strain evidence="10 11">UwTKB</strain>
    </source>
</reference>
<comment type="function">
    <text evidence="1 8">Binds directly to 16S ribosomal RNA.</text>
</comment>
<feature type="region of interest" description="Disordered" evidence="9">
    <location>
        <begin position="1"/>
        <end position="27"/>
    </location>
</feature>
<comment type="similarity">
    <text evidence="2 8">Belongs to the bacterial ribosomal protein bS20 family.</text>
</comment>
<dbReference type="InterPro" id="IPR036510">
    <property type="entry name" value="Ribosomal_bS20_sf"/>
</dbReference>
<keyword evidence="5 8" id="KW-0689">Ribosomal protein</keyword>
<proteinExistence type="inferred from homology"/>
<dbReference type="HAMAP" id="MF_00500">
    <property type="entry name" value="Ribosomal_bS20"/>
    <property type="match status" value="1"/>
</dbReference>
<dbReference type="OrthoDB" id="9807974at2"/>
<dbReference type="SUPFAM" id="SSF46992">
    <property type="entry name" value="Ribosomal protein S20"/>
    <property type="match status" value="1"/>
</dbReference>
<evidence type="ECO:0000256" key="2">
    <source>
        <dbReference type="ARBA" id="ARBA00007634"/>
    </source>
</evidence>
<dbReference type="GO" id="GO:0015935">
    <property type="term" value="C:small ribosomal subunit"/>
    <property type="evidence" value="ECO:0007669"/>
    <property type="project" value="TreeGrafter"/>
</dbReference>
<dbReference type="GO" id="GO:0003735">
    <property type="term" value="F:structural constituent of ribosome"/>
    <property type="evidence" value="ECO:0007669"/>
    <property type="project" value="InterPro"/>
</dbReference>
<dbReference type="Proteomes" id="UP000031627">
    <property type="component" value="Chromosome"/>
</dbReference>
<dbReference type="RefSeq" id="WP_041063367.1">
    <property type="nucleotide sequence ID" value="NZ_AP014521.1"/>
</dbReference>
<keyword evidence="11" id="KW-1185">Reference proteome</keyword>
<evidence type="ECO:0000256" key="8">
    <source>
        <dbReference type="HAMAP-Rule" id="MF_00500"/>
    </source>
</evidence>
<dbReference type="Pfam" id="PF01649">
    <property type="entry name" value="Ribosomal_S20p"/>
    <property type="match status" value="1"/>
</dbReference>
<dbReference type="STRING" id="1410383.TGUWTKB_5690"/>
<keyword evidence="4 8" id="KW-0694">RNA-binding</keyword>
<dbReference type="GO" id="GO:0006412">
    <property type="term" value="P:translation"/>
    <property type="evidence" value="ECO:0007669"/>
    <property type="project" value="UniProtKB-UniRule"/>
</dbReference>
<dbReference type="Gene3D" id="1.20.58.110">
    <property type="entry name" value="Ribosomal protein S20"/>
    <property type="match status" value="1"/>
</dbReference>
<dbReference type="AlphaFoldDB" id="A0A090ASF9"/>
<sequence>MANIKSSKKRVITSEKRRKKNVSHRSMLRNSIKKVCMAIDSGDRNIAQKKFDQTQPIIDRQASKKLISKNKAARHKSNLIKKIKKII</sequence>
<dbReference type="EMBL" id="AP014521">
    <property type="protein sequence ID" value="BAP58795.1"/>
    <property type="molecule type" value="Genomic_DNA"/>
</dbReference>
<evidence type="ECO:0000256" key="3">
    <source>
        <dbReference type="ARBA" id="ARBA00022730"/>
    </source>
</evidence>
<keyword evidence="6 8" id="KW-0687">Ribonucleoprotein</keyword>
<evidence type="ECO:0000256" key="1">
    <source>
        <dbReference type="ARBA" id="ARBA00003134"/>
    </source>
</evidence>
<dbReference type="GO" id="GO:0005829">
    <property type="term" value="C:cytosol"/>
    <property type="evidence" value="ECO:0007669"/>
    <property type="project" value="TreeGrafter"/>
</dbReference>
<dbReference type="GO" id="GO:0070181">
    <property type="term" value="F:small ribosomal subunit rRNA binding"/>
    <property type="evidence" value="ECO:0007669"/>
    <property type="project" value="TreeGrafter"/>
</dbReference>
<reference evidence="11" key="1">
    <citation type="submission" date="2013-11" db="EMBL/GenBank/DDBJ databases">
        <title>Symbiont-containing voluminous jelly as an extraordinary maternal gift for overwintering insect nymphs.</title>
        <authorList>
            <person name="Kaiwa N."/>
            <person name="Hosokawa T."/>
            <person name="Nikoh N."/>
            <person name="Meng X.Y."/>
            <person name="Tanahashi M."/>
            <person name="Moriyama M."/>
            <person name="Maeda T."/>
            <person name="Yamaguchi K."/>
            <person name="Shigenobu S."/>
            <person name="Ito M."/>
            <person name="Fukatsu T."/>
        </authorList>
    </citation>
    <scope>NUCLEOTIDE SEQUENCE [LARGE SCALE GENOMIC DNA]</scope>
    <source>
        <strain evidence="11">UwTKB</strain>
    </source>
</reference>
<keyword evidence="3 8" id="KW-0699">rRNA-binding</keyword>
<evidence type="ECO:0000256" key="5">
    <source>
        <dbReference type="ARBA" id="ARBA00022980"/>
    </source>
</evidence>
<dbReference type="HOGENOM" id="CLU_160655_4_0_6"/>
<accession>A0A090ASF9</accession>
<protein>
    <recommendedName>
        <fullName evidence="7 8">Small ribosomal subunit protein bS20</fullName>
    </recommendedName>
</protein>
<dbReference type="KEGG" id="sbw:TGUWTKB_5690"/>
<evidence type="ECO:0000313" key="10">
    <source>
        <dbReference type="EMBL" id="BAP58795.1"/>
    </source>
</evidence>
<evidence type="ECO:0000256" key="9">
    <source>
        <dbReference type="SAM" id="MobiDB-lite"/>
    </source>
</evidence>
<evidence type="ECO:0000313" key="11">
    <source>
        <dbReference type="Proteomes" id="UP000031627"/>
    </source>
</evidence>
<dbReference type="PANTHER" id="PTHR33398:SF1">
    <property type="entry name" value="SMALL RIBOSOMAL SUBUNIT PROTEIN BS20C"/>
    <property type="match status" value="1"/>
</dbReference>
<dbReference type="InterPro" id="IPR002583">
    <property type="entry name" value="Ribosomal_bS20"/>
</dbReference>
<evidence type="ECO:0000256" key="6">
    <source>
        <dbReference type="ARBA" id="ARBA00023274"/>
    </source>
</evidence>
<name>A0A090ASF9_9ENTR</name>
<evidence type="ECO:0000256" key="7">
    <source>
        <dbReference type="ARBA" id="ARBA00035136"/>
    </source>
</evidence>
<dbReference type="NCBIfam" id="TIGR00029">
    <property type="entry name" value="S20"/>
    <property type="match status" value="1"/>
</dbReference>